<dbReference type="InterPro" id="IPR001917">
    <property type="entry name" value="Aminotrans_II_pyridoxalP_BS"/>
</dbReference>
<reference evidence="13 14" key="1">
    <citation type="submission" date="2018-05" db="EMBL/GenBank/DDBJ databases">
        <title>Streptomyces venezuelae.</title>
        <authorList>
            <person name="Kim W."/>
            <person name="Lee N."/>
            <person name="Cho B.-K."/>
        </authorList>
    </citation>
    <scope>NUCLEOTIDE SEQUENCE [LARGE SCALE GENOMIC DNA]</scope>
    <source>
        <strain evidence="13 14">ATCC 21782</strain>
    </source>
</reference>
<evidence type="ECO:0000256" key="2">
    <source>
        <dbReference type="ARBA" id="ARBA00005011"/>
    </source>
</evidence>
<evidence type="ECO:0000256" key="1">
    <source>
        <dbReference type="ARBA" id="ARBA00001933"/>
    </source>
</evidence>
<feature type="domain" description="Aminotransferase class I/classII large" evidence="12">
    <location>
        <begin position="41"/>
        <end position="369"/>
    </location>
</feature>
<comment type="cofactor">
    <cofactor evidence="1 11">
        <name>pyridoxal 5'-phosphate</name>
        <dbReference type="ChEBI" id="CHEBI:597326"/>
    </cofactor>
</comment>
<proteinExistence type="inferred from homology"/>
<dbReference type="Gene3D" id="3.40.640.10">
    <property type="entry name" value="Type I PLP-dependent aspartate aminotransferase-like (Major domain)"/>
    <property type="match status" value="1"/>
</dbReference>
<dbReference type="InterPro" id="IPR004839">
    <property type="entry name" value="Aminotransferase_I/II_large"/>
</dbReference>
<dbReference type="EC" id="2.6.1.9" evidence="11"/>
<accession>A0A5P2CVU9</accession>
<dbReference type="PROSITE" id="PS00599">
    <property type="entry name" value="AA_TRANSFER_CLASS_2"/>
    <property type="match status" value="1"/>
</dbReference>
<organism evidence="13 14">
    <name type="scientific">Streptomyces venezuelae</name>
    <dbReference type="NCBI Taxonomy" id="54571"/>
    <lineage>
        <taxon>Bacteria</taxon>
        <taxon>Bacillati</taxon>
        <taxon>Actinomycetota</taxon>
        <taxon>Actinomycetes</taxon>
        <taxon>Kitasatosporales</taxon>
        <taxon>Streptomycetaceae</taxon>
        <taxon>Streptomyces</taxon>
    </lineage>
</organism>
<name>A0A5P2CVU9_STRVZ</name>
<dbReference type="HAMAP" id="MF_01023">
    <property type="entry name" value="HisC_aminotrans_2"/>
    <property type="match status" value="1"/>
</dbReference>
<evidence type="ECO:0000256" key="10">
    <source>
        <dbReference type="ARBA" id="ARBA00047481"/>
    </source>
</evidence>
<dbReference type="InterPro" id="IPR005861">
    <property type="entry name" value="HisP_aminotrans"/>
</dbReference>
<evidence type="ECO:0000256" key="3">
    <source>
        <dbReference type="ARBA" id="ARBA00007970"/>
    </source>
</evidence>
<evidence type="ECO:0000256" key="11">
    <source>
        <dbReference type="HAMAP-Rule" id="MF_01023"/>
    </source>
</evidence>
<evidence type="ECO:0000256" key="4">
    <source>
        <dbReference type="ARBA" id="ARBA00011738"/>
    </source>
</evidence>
<keyword evidence="5 11" id="KW-0032">Aminotransferase</keyword>
<dbReference type="RefSeq" id="WP_150205901.1">
    <property type="nucleotide sequence ID" value="NZ_CP029190.1"/>
</dbReference>
<comment type="subunit">
    <text evidence="4 11">Homodimer.</text>
</comment>
<evidence type="ECO:0000256" key="5">
    <source>
        <dbReference type="ARBA" id="ARBA00022576"/>
    </source>
</evidence>
<dbReference type="NCBIfam" id="TIGR01141">
    <property type="entry name" value="hisC"/>
    <property type="match status" value="1"/>
</dbReference>
<dbReference type="OrthoDB" id="9809616at2"/>
<evidence type="ECO:0000256" key="6">
    <source>
        <dbReference type="ARBA" id="ARBA00022605"/>
    </source>
</evidence>
<comment type="similarity">
    <text evidence="3 11">Belongs to the class-II pyridoxal-phosphate-dependent aminotransferase family. Histidinol-phosphate aminotransferase subfamily.</text>
</comment>
<evidence type="ECO:0000256" key="8">
    <source>
        <dbReference type="ARBA" id="ARBA00022898"/>
    </source>
</evidence>
<dbReference type="InterPro" id="IPR015424">
    <property type="entry name" value="PyrdxlP-dep_Trfase"/>
</dbReference>
<keyword evidence="7 11" id="KW-0808">Transferase</keyword>
<dbReference type="Gene3D" id="3.90.1150.10">
    <property type="entry name" value="Aspartate Aminotransferase, domain 1"/>
    <property type="match status" value="1"/>
</dbReference>
<dbReference type="UniPathway" id="UPA00031">
    <property type="reaction ID" value="UER00012"/>
</dbReference>
<dbReference type="PANTHER" id="PTHR43643:SF6">
    <property type="entry name" value="HISTIDINOL-PHOSPHATE AMINOTRANSFERASE"/>
    <property type="match status" value="1"/>
</dbReference>
<feature type="modified residue" description="N6-(pyridoxal phosphate)lysine" evidence="11">
    <location>
        <position position="237"/>
    </location>
</feature>
<dbReference type="InterPro" id="IPR050106">
    <property type="entry name" value="HistidinolP_aminotransfase"/>
</dbReference>
<dbReference type="GO" id="GO:0004400">
    <property type="term" value="F:histidinol-phosphate transaminase activity"/>
    <property type="evidence" value="ECO:0007669"/>
    <property type="project" value="UniProtKB-UniRule"/>
</dbReference>
<dbReference type="GO" id="GO:0000105">
    <property type="term" value="P:L-histidine biosynthetic process"/>
    <property type="evidence" value="ECO:0007669"/>
    <property type="project" value="UniProtKB-UniRule"/>
</dbReference>
<dbReference type="Pfam" id="PF00155">
    <property type="entry name" value="Aminotran_1_2"/>
    <property type="match status" value="1"/>
</dbReference>
<evidence type="ECO:0000313" key="14">
    <source>
        <dbReference type="Proteomes" id="UP000325211"/>
    </source>
</evidence>
<dbReference type="InterPro" id="IPR015421">
    <property type="entry name" value="PyrdxlP-dep_Trfase_major"/>
</dbReference>
<gene>
    <name evidence="11 13" type="primary">hisC</name>
    <name evidence="13" type="ORF">DEJ50_03310</name>
</gene>
<dbReference type="PANTHER" id="PTHR43643">
    <property type="entry name" value="HISTIDINOL-PHOSPHATE AMINOTRANSFERASE 2"/>
    <property type="match status" value="1"/>
</dbReference>
<evidence type="ECO:0000256" key="7">
    <source>
        <dbReference type="ARBA" id="ARBA00022679"/>
    </source>
</evidence>
<dbReference type="AlphaFoldDB" id="A0A5P2CVU9"/>
<keyword evidence="8 11" id="KW-0663">Pyridoxal phosphate</keyword>
<evidence type="ECO:0000259" key="12">
    <source>
        <dbReference type="Pfam" id="PF00155"/>
    </source>
</evidence>
<evidence type="ECO:0000313" key="13">
    <source>
        <dbReference type="EMBL" id="QES47026.1"/>
    </source>
</evidence>
<keyword evidence="6 11" id="KW-0028">Amino-acid biosynthesis</keyword>
<comment type="pathway">
    <text evidence="2 11">Amino-acid biosynthesis; L-histidine biosynthesis; L-histidine from 5-phospho-alpha-D-ribose 1-diphosphate: step 7/9.</text>
</comment>
<sequence>MNRVLAPTASAPLIRREVAGLPGYDPGADPDEVAVLSGSRRVIKLSNSEIPYGVSPAVAEAVRLGIADGFARYPDPTGKRLTDAIGKSLDVPADRIVLGNGSENILELLCQAVLDPGDLVITQAPGFSLHEIFPRVMGARVEKVPVTAEFGFDAAAWRDALAAGPKLVFLANPCNPTGAMLGAGELDRVVAGTPESALLVLDEAYGEFARPDPEYPDGLEALRTLDRPWIVLRTFSKAYGLAGLRIGYGIASDAALVRALDRVRTPYNVNRPAQDAAVAALGDHAHLADTVRRTGLEIARVTDRLRAAGLRVVPSSTNFLFIDTGHPSDRVAWELHRAGIIVKAWREPGYENHIRASLSTPEDNDVFVRCLTEICAKDRS</sequence>
<keyword evidence="9 11" id="KW-0368">Histidine biosynthesis</keyword>
<comment type="catalytic activity">
    <reaction evidence="10 11">
        <text>L-histidinol phosphate + 2-oxoglutarate = 3-(imidazol-4-yl)-2-oxopropyl phosphate + L-glutamate</text>
        <dbReference type="Rhea" id="RHEA:23744"/>
        <dbReference type="ChEBI" id="CHEBI:16810"/>
        <dbReference type="ChEBI" id="CHEBI:29985"/>
        <dbReference type="ChEBI" id="CHEBI:57766"/>
        <dbReference type="ChEBI" id="CHEBI:57980"/>
        <dbReference type="EC" id="2.6.1.9"/>
    </reaction>
</comment>
<dbReference type="InterPro" id="IPR015422">
    <property type="entry name" value="PyrdxlP-dep_Trfase_small"/>
</dbReference>
<dbReference type="CDD" id="cd00609">
    <property type="entry name" value="AAT_like"/>
    <property type="match status" value="1"/>
</dbReference>
<evidence type="ECO:0000256" key="9">
    <source>
        <dbReference type="ARBA" id="ARBA00023102"/>
    </source>
</evidence>
<dbReference type="EMBL" id="CP029190">
    <property type="protein sequence ID" value="QES47026.1"/>
    <property type="molecule type" value="Genomic_DNA"/>
</dbReference>
<protein>
    <recommendedName>
        <fullName evidence="11">Histidinol-phosphate aminotransferase</fullName>
        <ecNumber evidence="11">2.6.1.9</ecNumber>
    </recommendedName>
    <alternativeName>
        <fullName evidence="11">Imidazole acetol-phosphate transaminase</fullName>
    </alternativeName>
</protein>
<dbReference type="GO" id="GO:0030170">
    <property type="term" value="F:pyridoxal phosphate binding"/>
    <property type="evidence" value="ECO:0007669"/>
    <property type="project" value="InterPro"/>
</dbReference>
<dbReference type="SUPFAM" id="SSF53383">
    <property type="entry name" value="PLP-dependent transferases"/>
    <property type="match status" value="1"/>
</dbReference>
<dbReference type="Proteomes" id="UP000325211">
    <property type="component" value="Chromosome"/>
</dbReference>